<dbReference type="GO" id="GO:0005774">
    <property type="term" value="C:vacuolar membrane"/>
    <property type="evidence" value="ECO:0007669"/>
    <property type="project" value="UniProtKB-SubCell"/>
</dbReference>
<dbReference type="SMART" id="SM00320">
    <property type="entry name" value="WD40"/>
    <property type="match status" value="2"/>
</dbReference>
<evidence type="ECO:0000313" key="6">
    <source>
        <dbReference type="EMBL" id="PMD30715.1"/>
    </source>
</evidence>
<dbReference type="InterPro" id="IPR001680">
    <property type="entry name" value="WD40_rpt"/>
</dbReference>
<dbReference type="InterPro" id="IPR048720">
    <property type="entry name" value="PROPPIN"/>
</dbReference>
<comment type="similarity">
    <text evidence="4">Belongs to the WD repeat PROPPIN family.</text>
</comment>
<gene>
    <name evidence="6" type="ORF">L207DRAFT_519812</name>
</gene>
<reference evidence="6 7" key="1">
    <citation type="submission" date="2016-04" db="EMBL/GenBank/DDBJ databases">
        <title>A degradative enzymes factory behind the ericoid mycorrhizal symbiosis.</title>
        <authorList>
            <consortium name="DOE Joint Genome Institute"/>
            <person name="Martino E."/>
            <person name="Morin E."/>
            <person name="Grelet G."/>
            <person name="Kuo A."/>
            <person name="Kohler A."/>
            <person name="Daghino S."/>
            <person name="Barry K."/>
            <person name="Choi C."/>
            <person name="Cichocki N."/>
            <person name="Clum A."/>
            <person name="Copeland A."/>
            <person name="Hainaut M."/>
            <person name="Haridas S."/>
            <person name="Labutti K."/>
            <person name="Lindquist E."/>
            <person name="Lipzen A."/>
            <person name="Khouja H.-R."/>
            <person name="Murat C."/>
            <person name="Ohm R."/>
            <person name="Olson A."/>
            <person name="Spatafora J."/>
            <person name="Veneault-Fourrey C."/>
            <person name="Henrissat B."/>
            <person name="Grigoriev I."/>
            <person name="Martin F."/>
            <person name="Perotto S."/>
        </authorList>
    </citation>
    <scope>NUCLEOTIDE SEQUENCE [LARGE SCALE GENOMIC DNA]</scope>
    <source>
        <strain evidence="6 7">F</strain>
    </source>
</reference>
<dbReference type="Gene3D" id="2.130.10.10">
    <property type="entry name" value="YVTN repeat-like/Quinoprotein amine dehydrogenase"/>
    <property type="match status" value="1"/>
</dbReference>
<keyword evidence="2" id="KW-0853">WD repeat</keyword>
<keyword evidence="3" id="KW-0677">Repeat</keyword>
<evidence type="ECO:0000256" key="5">
    <source>
        <dbReference type="SAM" id="MobiDB-lite"/>
    </source>
</evidence>
<protein>
    <submittedName>
        <fullName evidence="6">WD40 repeat-like protein</fullName>
    </submittedName>
</protein>
<dbReference type="PANTHER" id="PTHR11227">
    <property type="entry name" value="WD-REPEAT PROTEIN INTERACTING WITH PHOSPHOINOSIDES WIPI -RELATED"/>
    <property type="match status" value="1"/>
</dbReference>
<dbReference type="STRING" id="1149755.A0A2J6QWT3"/>
<dbReference type="InterPro" id="IPR036322">
    <property type="entry name" value="WD40_repeat_dom_sf"/>
</dbReference>
<dbReference type="SUPFAM" id="SSF50978">
    <property type="entry name" value="WD40 repeat-like"/>
    <property type="match status" value="1"/>
</dbReference>
<dbReference type="AlphaFoldDB" id="A0A2J6QWT3"/>
<name>A0A2J6QWT3_HYAVF</name>
<evidence type="ECO:0000313" key="7">
    <source>
        <dbReference type="Proteomes" id="UP000235786"/>
    </source>
</evidence>
<organism evidence="6 7">
    <name type="scientific">Hyaloscypha variabilis (strain UAMH 11265 / GT02V1 / F)</name>
    <name type="common">Meliniomyces variabilis</name>
    <dbReference type="NCBI Taxonomy" id="1149755"/>
    <lineage>
        <taxon>Eukaryota</taxon>
        <taxon>Fungi</taxon>
        <taxon>Dikarya</taxon>
        <taxon>Ascomycota</taxon>
        <taxon>Pezizomycotina</taxon>
        <taxon>Leotiomycetes</taxon>
        <taxon>Helotiales</taxon>
        <taxon>Hyaloscyphaceae</taxon>
        <taxon>Hyaloscypha</taxon>
        <taxon>Hyaloscypha variabilis</taxon>
    </lineage>
</organism>
<sequence>MNTRPVIETSSNPVALSASFNQDASCFAVGLDTGFCIFNSEPCQLRVSRDFNAGIAAVQMLGKANFIALIGGGKQPKFPQNKVIIWDDAKQKVAIQLPVLTTVRGVRLSRTHIAVALQNSVRVYKFQSPPELWAVFETADNPLGLCCLTAKTLAFPGRTPGQVQLVELSTGNVSIIPAHGSSLRAIDISHDGEVLATASETGTLVRVFATSNCAKIAELRRGVDHATIYSLAIAPSGQLLAVTSDKSTLHIFDIPHPTKPPRSAAANGSQRLTSMGGGGVGSPVVTDVDSSQKWGILGRIPLLPRVFSDIYSFASAHFEIGEEPLYGSSTPLNSEATFRPPKGIIGWTSDHSLVVIGAGRDGRWEKFIIAEGEDGRRYCVRDGWKRYLGAT</sequence>
<dbReference type="EMBL" id="KZ613965">
    <property type="protein sequence ID" value="PMD30715.1"/>
    <property type="molecule type" value="Genomic_DNA"/>
</dbReference>
<evidence type="ECO:0000256" key="2">
    <source>
        <dbReference type="ARBA" id="ARBA00022574"/>
    </source>
</evidence>
<evidence type="ECO:0000256" key="4">
    <source>
        <dbReference type="ARBA" id="ARBA00025740"/>
    </source>
</evidence>
<keyword evidence="7" id="KW-1185">Reference proteome</keyword>
<dbReference type="OrthoDB" id="1667587at2759"/>
<dbReference type="Pfam" id="PF21032">
    <property type="entry name" value="PROPPIN"/>
    <property type="match status" value="1"/>
</dbReference>
<dbReference type="InterPro" id="IPR015943">
    <property type="entry name" value="WD40/YVTN_repeat-like_dom_sf"/>
</dbReference>
<proteinExistence type="inferred from homology"/>
<evidence type="ECO:0000256" key="1">
    <source>
        <dbReference type="ARBA" id="ARBA00004148"/>
    </source>
</evidence>
<accession>A0A2J6QWT3</accession>
<feature type="region of interest" description="Disordered" evidence="5">
    <location>
        <begin position="254"/>
        <end position="280"/>
    </location>
</feature>
<comment type="subcellular location">
    <subcellularLocation>
        <location evidence="1">Vacuole membrane</location>
        <topology evidence="1">Peripheral membrane protein</topology>
    </subcellularLocation>
</comment>
<evidence type="ECO:0000256" key="3">
    <source>
        <dbReference type="ARBA" id="ARBA00022737"/>
    </source>
</evidence>
<dbReference type="Proteomes" id="UP000235786">
    <property type="component" value="Unassembled WGS sequence"/>
</dbReference>